<keyword evidence="6" id="KW-0378">Hydrolase</keyword>
<dbReference type="Proteomes" id="UP000478052">
    <property type="component" value="Unassembled WGS sequence"/>
</dbReference>
<dbReference type="GO" id="GO:0046872">
    <property type="term" value="F:metal ion binding"/>
    <property type="evidence" value="ECO:0007669"/>
    <property type="project" value="UniProtKB-KW"/>
</dbReference>
<proteinExistence type="inferred from homology"/>
<gene>
    <name evidence="9" type="ORF">FWK35_00019752</name>
</gene>
<dbReference type="PANTHER" id="PTHR22930">
    <property type="match status" value="1"/>
</dbReference>
<comment type="caution">
    <text evidence="9">The sequence shown here is derived from an EMBL/GenBank/DDBJ whole genome shotgun (WGS) entry which is preliminary data.</text>
</comment>
<evidence type="ECO:0000256" key="6">
    <source>
        <dbReference type="ARBA" id="ARBA00022801"/>
    </source>
</evidence>
<reference evidence="9 10" key="1">
    <citation type="submission" date="2019-08" db="EMBL/GenBank/DDBJ databases">
        <title>Whole genome of Aphis craccivora.</title>
        <authorList>
            <person name="Voronova N.V."/>
            <person name="Shulinski R.S."/>
            <person name="Bandarenka Y.V."/>
            <person name="Zhorov D.G."/>
            <person name="Warner D."/>
        </authorList>
    </citation>
    <scope>NUCLEOTIDE SEQUENCE [LARGE SCALE GENOMIC DNA]</scope>
    <source>
        <strain evidence="9">180601</strain>
        <tissue evidence="9">Whole Body</tissue>
    </source>
</reference>
<keyword evidence="5" id="KW-0479">Metal-binding</keyword>
<dbReference type="InterPro" id="IPR027806">
    <property type="entry name" value="HARBI1_dom"/>
</dbReference>
<dbReference type="AlphaFoldDB" id="A0A6G0Y4Y5"/>
<accession>A0A6G0Y4Y5</accession>
<evidence type="ECO:0000256" key="3">
    <source>
        <dbReference type="ARBA" id="ARBA00006958"/>
    </source>
</evidence>
<evidence type="ECO:0000259" key="8">
    <source>
        <dbReference type="Pfam" id="PF13359"/>
    </source>
</evidence>
<dbReference type="GO" id="GO:0004518">
    <property type="term" value="F:nuclease activity"/>
    <property type="evidence" value="ECO:0007669"/>
    <property type="project" value="UniProtKB-KW"/>
</dbReference>
<comment type="cofactor">
    <cofactor evidence="1">
        <name>a divalent metal cation</name>
        <dbReference type="ChEBI" id="CHEBI:60240"/>
    </cofactor>
</comment>
<keyword evidence="7" id="KW-0539">Nucleus</keyword>
<evidence type="ECO:0000256" key="2">
    <source>
        <dbReference type="ARBA" id="ARBA00004123"/>
    </source>
</evidence>
<evidence type="ECO:0000313" key="10">
    <source>
        <dbReference type="Proteomes" id="UP000478052"/>
    </source>
</evidence>
<evidence type="ECO:0000313" key="9">
    <source>
        <dbReference type="EMBL" id="KAF0749172.1"/>
    </source>
</evidence>
<keyword evidence="4" id="KW-0540">Nuclease</keyword>
<comment type="subcellular location">
    <subcellularLocation>
        <location evidence="2">Nucleus</location>
    </subcellularLocation>
</comment>
<comment type="similarity">
    <text evidence="3">Belongs to the HARBI1 family.</text>
</comment>
<feature type="domain" description="DDE Tnp4" evidence="8">
    <location>
        <begin position="183"/>
        <end position="314"/>
    </location>
</feature>
<evidence type="ECO:0000256" key="1">
    <source>
        <dbReference type="ARBA" id="ARBA00001968"/>
    </source>
</evidence>
<dbReference type="GO" id="GO:0016787">
    <property type="term" value="F:hydrolase activity"/>
    <property type="evidence" value="ECO:0007669"/>
    <property type="project" value="UniProtKB-KW"/>
</dbReference>
<organism evidence="9 10">
    <name type="scientific">Aphis craccivora</name>
    <name type="common">Cowpea aphid</name>
    <dbReference type="NCBI Taxonomy" id="307492"/>
    <lineage>
        <taxon>Eukaryota</taxon>
        <taxon>Metazoa</taxon>
        <taxon>Ecdysozoa</taxon>
        <taxon>Arthropoda</taxon>
        <taxon>Hexapoda</taxon>
        <taxon>Insecta</taxon>
        <taxon>Pterygota</taxon>
        <taxon>Neoptera</taxon>
        <taxon>Paraneoptera</taxon>
        <taxon>Hemiptera</taxon>
        <taxon>Sternorrhyncha</taxon>
        <taxon>Aphidomorpha</taxon>
        <taxon>Aphidoidea</taxon>
        <taxon>Aphididae</taxon>
        <taxon>Aphidini</taxon>
        <taxon>Aphis</taxon>
        <taxon>Aphis</taxon>
    </lineage>
</organism>
<sequence length="350" mass="40538">MTSSSSDEELLILLALKIKKKKRKWVHEINVKREEFGEFHHLCKELSTYEDRFVNYFRMTREQFEEIHELVSPRISKLTTNWRKPIGTKERLAICLSIYGYKYLATGDSHHTIVGRTTVSSIVKEVCVELWNVLQPLYLATPTEEVWKNSEIGFRELWNFPNCIGSIDGKHVRIKCPPKTWSIDPNYKFLIVDIGSYGRHSDSSIFENSSFYREFIQGKTILPPKPLSGTTTPVPHVFVGDEGFKLETFLMRPFPRAVVAQNEAKKYSKLSRARRVVEKAFGILAQKWRVFFRPIELEVDTAEHVVKAACCLHNYLRSTSTIENEPEEVDAILPTNVFSNTLLWATRYQG</sequence>
<dbReference type="EMBL" id="VUJU01006196">
    <property type="protein sequence ID" value="KAF0749172.1"/>
    <property type="molecule type" value="Genomic_DNA"/>
</dbReference>
<dbReference type="GO" id="GO:0005634">
    <property type="term" value="C:nucleus"/>
    <property type="evidence" value="ECO:0007669"/>
    <property type="project" value="UniProtKB-SubCell"/>
</dbReference>
<dbReference type="PANTHER" id="PTHR22930:SF269">
    <property type="entry name" value="NUCLEASE HARBI1-LIKE PROTEIN"/>
    <property type="match status" value="1"/>
</dbReference>
<keyword evidence="10" id="KW-1185">Reference proteome</keyword>
<protein>
    <submittedName>
        <fullName evidence="9">Protein ALP1-like</fullName>
    </submittedName>
</protein>
<dbReference type="OrthoDB" id="2668416at2759"/>
<dbReference type="InterPro" id="IPR045249">
    <property type="entry name" value="HARBI1-like"/>
</dbReference>
<name>A0A6G0Y4Y5_APHCR</name>
<evidence type="ECO:0000256" key="7">
    <source>
        <dbReference type="ARBA" id="ARBA00023242"/>
    </source>
</evidence>
<evidence type="ECO:0000256" key="5">
    <source>
        <dbReference type="ARBA" id="ARBA00022723"/>
    </source>
</evidence>
<evidence type="ECO:0000256" key="4">
    <source>
        <dbReference type="ARBA" id="ARBA00022722"/>
    </source>
</evidence>
<dbReference type="Pfam" id="PF13359">
    <property type="entry name" value="DDE_Tnp_4"/>
    <property type="match status" value="1"/>
</dbReference>